<evidence type="ECO:0000313" key="3">
    <source>
        <dbReference type="Proteomes" id="UP000092993"/>
    </source>
</evidence>
<evidence type="ECO:0000313" key="2">
    <source>
        <dbReference type="EMBL" id="OBZ70014.1"/>
    </source>
</evidence>
<evidence type="ECO:0000256" key="1">
    <source>
        <dbReference type="SAM" id="MobiDB-lite"/>
    </source>
</evidence>
<protein>
    <submittedName>
        <fullName evidence="2">Uncharacterized protein</fullName>
    </submittedName>
</protein>
<feature type="compositionally biased region" description="Polar residues" evidence="1">
    <location>
        <begin position="99"/>
        <end position="109"/>
    </location>
</feature>
<comment type="caution">
    <text evidence="2">The sequence shown here is derived from an EMBL/GenBank/DDBJ whole genome shotgun (WGS) entry which is preliminary data.</text>
</comment>
<dbReference type="Proteomes" id="UP000092993">
    <property type="component" value="Unassembled WGS sequence"/>
</dbReference>
<dbReference type="EMBL" id="LUGG01000014">
    <property type="protein sequence ID" value="OBZ70014.1"/>
    <property type="molecule type" value="Genomic_DNA"/>
</dbReference>
<feature type="region of interest" description="Disordered" evidence="1">
    <location>
        <begin position="52"/>
        <end position="109"/>
    </location>
</feature>
<keyword evidence="3" id="KW-1185">Reference proteome</keyword>
<organism evidence="2 3">
    <name type="scientific">Grifola frondosa</name>
    <name type="common">Maitake</name>
    <name type="synonym">Polyporus frondosus</name>
    <dbReference type="NCBI Taxonomy" id="5627"/>
    <lineage>
        <taxon>Eukaryota</taxon>
        <taxon>Fungi</taxon>
        <taxon>Dikarya</taxon>
        <taxon>Basidiomycota</taxon>
        <taxon>Agaricomycotina</taxon>
        <taxon>Agaricomycetes</taxon>
        <taxon>Polyporales</taxon>
        <taxon>Grifolaceae</taxon>
        <taxon>Grifola</taxon>
    </lineage>
</organism>
<dbReference type="AlphaFoldDB" id="A0A1C7M4J3"/>
<proteinExistence type="predicted"/>
<reference evidence="2 3" key="1">
    <citation type="submission" date="2016-03" db="EMBL/GenBank/DDBJ databases">
        <title>Whole genome sequencing of Grifola frondosa 9006-11.</title>
        <authorList>
            <person name="Min B."/>
            <person name="Park H."/>
            <person name="Kim J.-G."/>
            <person name="Cho H."/>
            <person name="Oh Y.-L."/>
            <person name="Kong W.-S."/>
            <person name="Choi I.-G."/>
        </authorList>
    </citation>
    <scope>NUCLEOTIDE SEQUENCE [LARGE SCALE GENOMIC DNA]</scope>
    <source>
        <strain evidence="2 3">9006-11</strain>
    </source>
</reference>
<sequence>MCGLAHEKEEMLQAFLNKEGKELLRVLLDGHNAENEEDMEVEEQITKPKLRWKRKAAQVEVEENDSSKGSNDLTISPAALRSSPSEDHSTKISMLTDDGCQNSGGSATSICEAPNKAGAVVAECTQIGFLPNIN</sequence>
<accession>A0A1C7M4J3</accession>
<name>A0A1C7M4J3_GRIFR</name>
<gene>
    <name evidence="2" type="ORF">A0H81_09648</name>
</gene>